<comment type="caution">
    <text evidence="1">The sequence shown here is derived from an EMBL/GenBank/DDBJ whole genome shotgun (WGS) entry which is preliminary data.</text>
</comment>
<gene>
    <name evidence="1" type="ORF">CASFOL_012639</name>
</gene>
<accession>A0ABD3DL55</accession>
<keyword evidence="2" id="KW-1185">Reference proteome</keyword>
<organism evidence="1 2">
    <name type="scientific">Castilleja foliolosa</name>
    <dbReference type="NCBI Taxonomy" id="1961234"/>
    <lineage>
        <taxon>Eukaryota</taxon>
        <taxon>Viridiplantae</taxon>
        <taxon>Streptophyta</taxon>
        <taxon>Embryophyta</taxon>
        <taxon>Tracheophyta</taxon>
        <taxon>Spermatophyta</taxon>
        <taxon>Magnoliopsida</taxon>
        <taxon>eudicotyledons</taxon>
        <taxon>Gunneridae</taxon>
        <taxon>Pentapetalae</taxon>
        <taxon>asterids</taxon>
        <taxon>lamiids</taxon>
        <taxon>Lamiales</taxon>
        <taxon>Orobanchaceae</taxon>
        <taxon>Pedicularideae</taxon>
        <taxon>Castillejinae</taxon>
        <taxon>Castilleja</taxon>
    </lineage>
</organism>
<evidence type="ECO:0000313" key="2">
    <source>
        <dbReference type="Proteomes" id="UP001632038"/>
    </source>
</evidence>
<sequence length="106" mass="12045">MHSSIQKVPALVLDCEPDIDFNRDIEAKQEYARQVAEFFEFVKSKKEDCGEEDEMKSNQAPLLMAPHKNLWMPGTVFSRFGSQAIGFQKSHILLNCLNTAEGLFAH</sequence>
<protein>
    <submittedName>
        <fullName evidence="1">Uncharacterized protein</fullName>
    </submittedName>
</protein>
<dbReference type="AlphaFoldDB" id="A0ABD3DL55"/>
<name>A0ABD3DL55_9LAMI</name>
<proteinExistence type="predicted"/>
<dbReference type="EMBL" id="JAVIJP010000016">
    <property type="protein sequence ID" value="KAL3641824.1"/>
    <property type="molecule type" value="Genomic_DNA"/>
</dbReference>
<dbReference type="Proteomes" id="UP001632038">
    <property type="component" value="Unassembled WGS sequence"/>
</dbReference>
<reference evidence="2" key="1">
    <citation type="journal article" date="2024" name="IScience">
        <title>Strigolactones Initiate the Formation of Haustorium-like Structures in Castilleja.</title>
        <authorList>
            <person name="Buerger M."/>
            <person name="Peterson D."/>
            <person name="Chory J."/>
        </authorList>
    </citation>
    <scope>NUCLEOTIDE SEQUENCE [LARGE SCALE GENOMIC DNA]</scope>
</reference>
<evidence type="ECO:0000313" key="1">
    <source>
        <dbReference type="EMBL" id="KAL3641824.1"/>
    </source>
</evidence>